<gene>
    <name evidence="15" type="primary">LOC105052834</name>
</gene>
<dbReference type="InterPro" id="IPR045051">
    <property type="entry name" value="SBT"/>
</dbReference>
<dbReference type="Proteomes" id="UP000504607">
    <property type="component" value="Chromosome 10"/>
</dbReference>
<dbReference type="InterPro" id="IPR010259">
    <property type="entry name" value="S8pro/Inhibitor_I9"/>
</dbReference>
<evidence type="ECO:0000256" key="8">
    <source>
        <dbReference type="PIRSR" id="PIRSR615500-1"/>
    </source>
</evidence>
<dbReference type="InterPro" id="IPR022398">
    <property type="entry name" value="Peptidase_S8_His-AS"/>
</dbReference>
<dbReference type="InterPro" id="IPR034197">
    <property type="entry name" value="Peptidases_S8_3"/>
</dbReference>
<dbReference type="InterPro" id="IPR023828">
    <property type="entry name" value="Peptidase_S8_Ser-AS"/>
</dbReference>
<evidence type="ECO:0000256" key="10">
    <source>
        <dbReference type="RuleBase" id="RU003355"/>
    </source>
</evidence>
<keyword evidence="6 9" id="KW-0720">Serine protease</keyword>
<dbReference type="PANTHER" id="PTHR10795">
    <property type="entry name" value="PROPROTEIN CONVERTASE SUBTILISIN/KEXIN"/>
    <property type="match status" value="1"/>
</dbReference>
<feature type="domain" description="Subtilisin-like protease fibronectin type-III" evidence="13">
    <location>
        <begin position="706"/>
        <end position="800"/>
    </location>
</feature>
<name>A0A6I9RUG5_ELAGV</name>
<accession>A0A6I9RUG5</accession>
<dbReference type="InterPro" id="IPR000209">
    <property type="entry name" value="Peptidase_S8/S53_dom"/>
</dbReference>
<dbReference type="PRINTS" id="PR00723">
    <property type="entry name" value="SUBTILISIN"/>
</dbReference>
<dbReference type="RefSeq" id="XP_010932085.1">
    <property type="nucleotide sequence ID" value="XM_010933783.1"/>
</dbReference>
<dbReference type="Pfam" id="PF05922">
    <property type="entry name" value="Inhibitor_I9"/>
    <property type="match status" value="1"/>
</dbReference>
<evidence type="ECO:0000256" key="5">
    <source>
        <dbReference type="ARBA" id="ARBA00022801"/>
    </source>
</evidence>
<keyword evidence="5 9" id="KW-0378">Hydrolase</keyword>
<dbReference type="PROSITE" id="PS00137">
    <property type="entry name" value="SUBTILASE_HIS"/>
    <property type="match status" value="1"/>
</dbReference>
<dbReference type="OrthoDB" id="206201at2759"/>
<feature type="domain" description="Peptidase S8/S53" evidence="11">
    <location>
        <begin position="137"/>
        <end position="627"/>
    </location>
</feature>
<dbReference type="CDD" id="cd02120">
    <property type="entry name" value="PA_subtilisin_like"/>
    <property type="match status" value="1"/>
</dbReference>
<dbReference type="CDD" id="cd04852">
    <property type="entry name" value="Peptidases_S8_3"/>
    <property type="match status" value="1"/>
</dbReference>
<evidence type="ECO:0000256" key="9">
    <source>
        <dbReference type="PROSITE-ProRule" id="PRU01240"/>
    </source>
</evidence>
<dbReference type="Gene3D" id="3.50.30.30">
    <property type="match status" value="1"/>
</dbReference>
<dbReference type="InterPro" id="IPR036852">
    <property type="entry name" value="Peptidase_S8/S53_dom_sf"/>
</dbReference>
<feature type="active site" description="Charge relay system" evidence="8 9">
    <location>
        <position position="222"/>
    </location>
</feature>
<evidence type="ECO:0000256" key="1">
    <source>
        <dbReference type="ARBA" id="ARBA00004613"/>
    </source>
</evidence>
<dbReference type="SUPFAM" id="SSF52743">
    <property type="entry name" value="Subtilisin-like"/>
    <property type="match status" value="1"/>
</dbReference>
<comment type="similarity">
    <text evidence="2 9 10">Belongs to the peptidase S8 family.</text>
</comment>
<feature type="domain" description="Inhibitor I9" evidence="12">
    <location>
        <begin position="50"/>
        <end position="111"/>
    </location>
</feature>
<keyword evidence="7" id="KW-0325">Glycoprotein</keyword>
<dbReference type="Gene3D" id="3.30.70.80">
    <property type="entry name" value="Peptidase S8 propeptide/proteinase inhibitor I9"/>
    <property type="match status" value="1"/>
</dbReference>
<dbReference type="PROSITE" id="PS00136">
    <property type="entry name" value="SUBTILASE_ASP"/>
    <property type="match status" value="1"/>
</dbReference>
<dbReference type="GO" id="GO:0006508">
    <property type="term" value="P:proteolysis"/>
    <property type="evidence" value="ECO:0007669"/>
    <property type="project" value="UniProtKB-KW"/>
</dbReference>
<dbReference type="Pfam" id="PF00082">
    <property type="entry name" value="Peptidase_S8"/>
    <property type="match status" value="1"/>
</dbReference>
<feature type="active site" description="Charge relay system" evidence="8 9">
    <location>
        <position position="589"/>
    </location>
</feature>
<evidence type="ECO:0000256" key="4">
    <source>
        <dbReference type="ARBA" id="ARBA00022729"/>
    </source>
</evidence>
<evidence type="ECO:0000313" key="15">
    <source>
        <dbReference type="RefSeq" id="XP_010932085.1"/>
    </source>
</evidence>
<evidence type="ECO:0000256" key="2">
    <source>
        <dbReference type="ARBA" id="ARBA00011073"/>
    </source>
</evidence>
<proteinExistence type="inferred from homology"/>
<dbReference type="PROSITE" id="PS00138">
    <property type="entry name" value="SUBTILASE_SER"/>
    <property type="match status" value="1"/>
</dbReference>
<evidence type="ECO:0000256" key="3">
    <source>
        <dbReference type="ARBA" id="ARBA00022670"/>
    </source>
</evidence>
<evidence type="ECO:0000313" key="14">
    <source>
        <dbReference type="Proteomes" id="UP000504607"/>
    </source>
</evidence>
<dbReference type="InterPro" id="IPR037045">
    <property type="entry name" value="S8pro/Inhibitor_I9_sf"/>
</dbReference>
<organism evidence="14 15">
    <name type="scientific">Elaeis guineensis var. tenera</name>
    <name type="common">Oil palm</name>
    <dbReference type="NCBI Taxonomy" id="51953"/>
    <lineage>
        <taxon>Eukaryota</taxon>
        <taxon>Viridiplantae</taxon>
        <taxon>Streptophyta</taxon>
        <taxon>Embryophyta</taxon>
        <taxon>Tracheophyta</taxon>
        <taxon>Spermatophyta</taxon>
        <taxon>Magnoliopsida</taxon>
        <taxon>Liliopsida</taxon>
        <taxon>Arecaceae</taxon>
        <taxon>Arecoideae</taxon>
        <taxon>Cocoseae</taxon>
        <taxon>Elaeidinae</taxon>
        <taxon>Elaeis</taxon>
    </lineage>
</organism>
<feature type="active site" description="Charge relay system" evidence="8 9">
    <location>
        <position position="146"/>
    </location>
</feature>
<evidence type="ECO:0000256" key="7">
    <source>
        <dbReference type="ARBA" id="ARBA00023180"/>
    </source>
</evidence>
<keyword evidence="14" id="KW-1185">Reference proteome</keyword>
<dbReference type="Pfam" id="PF17766">
    <property type="entry name" value="fn3_6"/>
    <property type="match status" value="1"/>
</dbReference>
<evidence type="ECO:0000259" key="13">
    <source>
        <dbReference type="Pfam" id="PF17766"/>
    </source>
</evidence>
<dbReference type="InParanoid" id="A0A6I9RUG5"/>
<dbReference type="AlphaFoldDB" id="A0A6I9RUG5"/>
<dbReference type="GeneID" id="105052834"/>
<keyword evidence="4" id="KW-0732">Signal</keyword>
<keyword evidence="3 9" id="KW-0645">Protease</keyword>
<dbReference type="Gene3D" id="2.60.40.2310">
    <property type="match status" value="1"/>
</dbReference>
<dbReference type="Gene3D" id="3.40.50.200">
    <property type="entry name" value="Peptidase S8/S53 domain"/>
    <property type="match status" value="1"/>
</dbReference>
<dbReference type="InterPro" id="IPR023827">
    <property type="entry name" value="Peptidase_S8_Asp-AS"/>
</dbReference>
<evidence type="ECO:0000256" key="6">
    <source>
        <dbReference type="ARBA" id="ARBA00022825"/>
    </source>
</evidence>
<evidence type="ECO:0000259" key="12">
    <source>
        <dbReference type="Pfam" id="PF05922"/>
    </source>
</evidence>
<dbReference type="InterPro" id="IPR015500">
    <property type="entry name" value="Peptidase_S8_subtilisin-rel"/>
</dbReference>
<dbReference type="KEGG" id="egu:105052834"/>
<dbReference type="PROSITE" id="PS51892">
    <property type="entry name" value="SUBTILASE"/>
    <property type="match status" value="1"/>
</dbReference>
<sequence>MAKPISLDEERAIYLVLVDGEPVAFRPGATLPRQHARFQPECESCKTHATRLVKSHDRLLQSNLEAGSYTKLYSFHHIVNGFAVHTTSSQAKRLELAPGVLRIEKDRGAKLMTTYTPHLLGLPEGIWTREGGEKHAGEGITIGVIDTGIDPTHPSFAYNPLNPYEASRSTQFSDGACQLGPQFPVGSCNGKIVSARYFSAGAAAALPLNASKDLSPFDQVGHGSHVASIAAGNWGVPVVVNGFMYGSASGMAPRARLAIYKALYPEGGTIADLVSAIDQAAQDRVDVMVLSVGPNEPPEVTPTFMSVFDISLLFARRTGQFVVQAAGNKGPGEATVVSFSPWTMGVAASTTGRSYTPTLTMGDGHQLHGVGLSAPTPGDGLVQFRLVSARDAALANGSHPPATNLPYVEDCQHPEALQPEVVLGSIVICSFSESFLNGTSTVTAILDNAKALGFIGFILVANPHYGDFIAEPLPFPIPGIMIPRVADAQILWEYYEKHTYRDSGGAVISYGGSAAIREGRIAAFPDPAPIVARFSSRGPDIIDSNMNPADVLKPDILAPGQQIWAAWSPTSALDPILSGNHFALLSGTSMATPHVAGVGALIKQAHPTWTPSMIASAISTTARKHDDRGQPIMSQGSELYFLYPSTPFDHGAGFVNPSAALDPGLVFSSGFEDYISFLCSLPNLDPTAVRSATGTPCNETFDSPTDLNLPSITISALRGFQLVRRSIKNVANRTETYLCSIQPPEGVQVSVQPSWFNIIPEGTQYLEIKFNVTQVSDSFRFGEIVLTGALDHIVRLPLAVLPVSMQ</sequence>
<protein>
    <submittedName>
        <fullName evidence="15">Subtilisin-like protease SBT2.4</fullName>
    </submittedName>
</protein>
<dbReference type="GO" id="GO:0005576">
    <property type="term" value="C:extracellular region"/>
    <property type="evidence" value="ECO:0007669"/>
    <property type="project" value="UniProtKB-SubCell"/>
</dbReference>
<comment type="subcellular location">
    <subcellularLocation>
        <location evidence="1">Secreted</location>
    </subcellularLocation>
</comment>
<evidence type="ECO:0000259" key="11">
    <source>
        <dbReference type="Pfam" id="PF00082"/>
    </source>
</evidence>
<dbReference type="InterPro" id="IPR041469">
    <property type="entry name" value="Subtilisin-like_FN3"/>
</dbReference>
<dbReference type="GO" id="GO:0004252">
    <property type="term" value="F:serine-type endopeptidase activity"/>
    <property type="evidence" value="ECO:0007669"/>
    <property type="project" value="UniProtKB-UniRule"/>
</dbReference>
<reference evidence="15" key="1">
    <citation type="submission" date="2025-08" db="UniProtKB">
        <authorList>
            <consortium name="RefSeq"/>
        </authorList>
    </citation>
    <scope>IDENTIFICATION</scope>
</reference>